<dbReference type="Pfam" id="PF08817">
    <property type="entry name" value="YukD"/>
    <property type="match status" value="1"/>
</dbReference>
<comment type="subcellular location">
    <subcellularLocation>
        <location evidence="1">Cell membrane</location>
        <topology evidence="1">Multi-pass membrane protein</topology>
    </subcellularLocation>
</comment>
<evidence type="ECO:0000256" key="2">
    <source>
        <dbReference type="ARBA" id="ARBA00006162"/>
    </source>
</evidence>
<keyword evidence="3" id="KW-1003">Cell membrane</keyword>
<keyword evidence="10" id="KW-1185">Reference proteome</keyword>
<dbReference type="InterPro" id="IPR024962">
    <property type="entry name" value="YukD-like"/>
</dbReference>
<dbReference type="Gene3D" id="3.10.20.90">
    <property type="entry name" value="Phosphatidylinositol 3-kinase Catalytic Subunit, Chain A, domain 1"/>
    <property type="match status" value="1"/>
</dbReference>
<evidence type="ECO:0000256" key="7">
    <source>
        <dbReference type="SAM" id="Phobius"/>
    </source>
</evidence>
<evidence type="ECO:0000256" key="6">
    <source>
        <dbReference type="ARBA" id="ARBA00023136"/>
    </source>
</evidence>
<comment type="similarity">
    <text evidence="2">Belongs to the EccD/Snm4 family.</text>
</comment>
<dbReference type="InterPro" id="IPR006707">
    <property type="entry name" value="T7SS_EccD"/>
</dbReference>
<feature type="transmembrane region" description="Helical" evidence="7">
    <location>
        <begin position="147"/>
        <end position="169"/>
    </location>
</feature>
<evidence type="ECO:0000313" key="9">
    <source>
        <dbReference type="EMBL" id="GIJ49688.1"/>
    </source>
</evidence>
<sequence length="463" mass="47498">MTSTTGLSRVTIVAPRTRVDVALPSEVPLADVLPTLLRFAGERLADDPDGRHGWSLARLAGAPLDIARTPLQLEIRDGDMLYLRPRGAAAPEPVFDDVVDAVATATQTRPGRWIAANTRRFGVGLGAFALVAGAIAVLFAGPPHLPGALVALLLTVALLGCAVVAARAFDDRATGILLALVAMAYAFVGGLLVFAGERPVDDLSGANLLVAATAVLLVSALGSVMIATASHVFLGTGIAASALALGAAISLLTGAAAASAASIVVGFALLAMPALPMFSYRLAGLPVPSVPTGTEDVRSDAETVDGARVLAMAERADNFLSAMLAALAAVAAGTAVTLAVAESTPSLVLCGLLGLLMLSRARWFISTGQRLPLLAAGVIGVAALEIALFARGDVLVRLAVVVVALLVVAGVSIGYALRDTGRRASPMWGRTLDIIEIMMVLSVLPLIVWVSGLYGWIRTFRDS</sequence>
<dbReference type="InterPro" id="IPR044049">
    <property type="entry name" value="EccD_transm"/>
</dbReference>
<dbReference type="Pfam" id="PF19053">
    <property type="entry name" value="EccD"/>
    <property type="match status" value="1"/>
</dbReference>
<feature type="transmembrane region" description="Helical" evidence="7">
    <location>
        <begin position="396"/>
        <end position="417"/>
    </location>
</feature>
<organism evidence="9 10">
    <name type="scientific">Virgisporangium aliadipatigenens</name>
    <dbReference type="NCBI Taxonomy" id="741659"/>
    <lineage>
        <taxon>Bacteria</taxon>
        <taxon>Bacillati</taxon>
        <taxon>Actinomycetota</taxon>
        <taxon>Actinomycetes</taxon>
        <taxon>Micromonosporales</taxon>
        <taxon>Micromonosporaceae</taxon>
        <taxon>Virgisporangium</taxon>
    </lineage>
</organism>
<dbReference type="NCBIfam" id="TIGR03920">
    <property type="entry name" value="T7SS_EccD"/>
    <property type="match status" value="1"/>
</dbReference>
<feature type="transmembrane region" description="Helical" evidence="7">
    <location>
        <begin position="232"/>
        <end position="249"/>
    </location>
</feature>
<evidence type="ECO:0000256" key="1">
    <source>
        <dbReference type="ARBA" id="ARBA00004651"/>
    </source>
</evidence>
<dbReference type="AlphaFoldDB" id="A0A8J3YTX5"/>
<dbReference type="EMBL" id="BOPF01000030">
    <property type="protein sequence ID" value="GIJ49688.1"/>
    <property type="molecule type" value="Genomic_DNA"/>
</dbReference>
<dbReference type="GO" id="GO:0005886">
    <property type="term" value="C:plasma membrane"/>
    <property type="evidence" value="ECO:0007669"/>
    <property type="project" value="UniProtKB-SubCell"/>
</dbReference>
<dbReference type="Proteomes" id="UP000619260">
    <property type="component" value="Unassembled WGS sequence"/>
</dbReference>
<dbReference type="PIRSF" id="PIRSF017804">
    <property type="entry name" value="Secretion_EccD1"/>
    <property type="match status" value="1"/>
</dbReference>
<evidence type="ECO:0000256" key="5">
    <source>
        <dbReference type="ARBA" id="ARBA00022989"/>
    </source>
</evidence>
<reference evidence="9" key="1">
    <citation type="submission" date="2021-01" db="EMBL/GenBank/DDBJ databases">
        <title>Whole genome shotgun sequence of Virgisporangium aliadipatigenens NBRC 105644.</title>
        <authorList>
            <person name="Komaki H."/>
            <person name="Tamura T."/>
        </authorList>
    </citation>
    <scope>NUCLEOTIDE SEQUENCE</scope>
    <source>
        <strain evidence="9">NBRC 105644</strain>
    </source>
</reference>
<keyword evidence="6 7" id="KW-0472">Membrane</keyword>
<feature type="transmembrane region" description="Helical" evidence="7">
    <location>
        <begin position="121"/>
        <end position="141"/>
    </location>
</feature>
<evidence type="ECO:0000259" key="8">
    <source>
        <dbReference type="Pfam" id="PF19053"/>
    </source>
</evidence>
<feature type="transmembrane region" description="Helical" evidence="7">
    <location>
        <begin position="318"/>
        <end position="340"/>
    </location>
</feature>
<evidence type="ECO:0000256" key="4">
    <source>
        <dbReference type="ARBA" id="ARBA00022692"/>
    </source>
</evidence>
<keyword evidence="5 7" id="KW-1133">Transmembrane helix</keyword>
<feature type="domain" description="EccD-like transmembrane" evidence="8">
    <location>
        <begin position="118"/>
        <end position="459"/>
    </location>
</feature>
<gene>
    <name evidence="9" type="ORF">Val02_65740</name>
</gene>
<feature type="transmembrane region" description="Helical" evidence="7">
    <location>
        <begin position="371"/>
        <end position="390"/>
    </location>
</feature>
<feature type="transmembrane region" description="Helical" evidence="7">
    <location>
        <begin position="346"/>
        <end position="364"/>
    </location>
</feature>
<keyword evidence="4 7" id="KW-0812">Transmembrane</keyword>
<name>A0A8J3YTX5_9ACTN</name>
<accession>A0A8J3YTX5</accession>
<evidence type="ECO:0000256" key="3">
    <source>
        <dbReference type="ARBA" id="ARBA00022475"/>
    </source>
</evidence>
<dbReference type="RefSeq" id="WP_203903161.1">
    <property type="nucleotide sequence ID" value="NZ_BOPF01000030.1"/>
</dbReference>
<protein>
    <submittedName>
        <fullName evidence="9">Type VII secretion integral membrane protein EccD</fullName>
    </submittedName>
</protein>
<feature type="transmembrane region" description="Helical" evidence="7">
    <location>
        <begin position="208"/>
        <end position="227"/>
    </location>
</feature>
<feature type="transmembrane region" description="Helical" evidence="7">
    <location>
        <begin position="437"/>
        <end position="457"/>
    </location>
</feature>
<evidence type="ECO:0000313" key="10">
    <source>
        <dbReference type="Proteomes" id="UP000619260"/>
    </source>
</evidence>
<proteinExistence type="inferred from homology"/>
<comment type="caution">
    <text evidence="9">The sequence shown here is derived from an EMBL/GenBank/DDBJ whole genome shotgun (WGS) entry which is preliminary data.</text>
</comment>
<feature type="transmembrane region" description="Helical" evidence="7">
    <location>
        <begin position="176"/>
        <end position="196"/>
    </location>
</feature>
<feature type="transmembrane region" description="Helical" evidence="7">
    <location>
        <begin position="255"/>
        <end position="275"/>
    </location>
</feature>